<keyword evidence="3" id="KW-0479">Metal-binding</keyword>
<name>A0ABX8WQN1_9GAMM</name>
<keyword evidence="2 7" id="KW-0963">Cytoplasm</keyword>
<evidence type="ECO:0000256" key="5">
    <source>
        <dbReference type="ARBA" id="ARBA00023277"/>
    </source>
</evidence>
<keyword evidence="5 7" id="KW-0119">Carbohydrate metabolism</keyword>
<gene>
    <name evidence="8" type="primary">hisB</name>
    <name evidence="8" type="ORF">H8L67_01050</name>
</gene>
<dbReference type="EMBL" id="CP080544">
    <property type="protein sequence ID" value="QYR53142.1"/>
    <property type="molecule type" value="Genomic_DNA"/>
</dbReference>
<keyword evidence="4 7" id="KW-0378">Hydrolase</keyword>
<dbReference type="PANTHER" id="PTHR42891">
    <property type="entry name" value="D-GLYCERO-BETA-D-MANNO-HEPTOSE-1,7-BISPHOSPHATE 7-PHOSPHATASE"/>
    <property type="match status" value="1"/>
</dbReference>
<protein>
    <recommendedName>
        <fullName evidence="6 7">D,D-heptose 1,7-bisphosphate phosphatase</fullName>
        <ecNumber evidence="7">3.1.3.-</ecNumber>
    </recommendedName>
</protein>
<dbReference type="InterPro" id="IPR006549">
    <property type="entry name" value="HAD-SF_hydro_IIIA"/>
</dbReference>
<evidence type="ECO:0000256" key="3">
    <source>
        <dbReference type="ARBA" id="ARBA00022723"/>
    </source>
</evidence>
<dbReference type="GO" id="GO:0004401">
    <property type="term" value="F:histidinol-phosphatase activity"/>
    <property type="evidence" value="ECO:0007669"/>
    <property type="project" value="UniProtKB-EC"/>
</dbReference>
<dbReference type="NCBIfam" id="TIGR01261">
    <property type="entry name" value="hisB_Nterm"/>
    <property type="match status" value="1"/>
</dbReference>
<comment type="similarity">
    <text evidence="7">Belongs to the gmhB family.</text>
</comment>
<dbReference type="Proteomes" id="UP000824755">
    <property type="component" value="Chromosome"/>
</dbReference>
<dbReference type="Pfam" id="PF13242">
    <property type="entry name" value="Hydrolase_like"/>
    <property type="match status" value="1"/>
</dbReference>
<dbReference type="NCBIfam" id="TIGR01662">
    <property type="entry name" value="HAD-SF-IIIA"/>
    <property type="match status" value="1"/>
</dbReference>
<accession>A0ABX8WQN1</accession>
<reference evidence="8 9" key="1">
    <citation type="submission" date="2021-08" db="EMBL/GenBank/DDBJ databases">
        <title>Lysobacter sp. strain CJ11 Genome sequencing and assembly.</title>
        <authorList>
            <person name="Kim I."/>
        </authorList>
    </citation>
    <scope>NUCLEOTIDE SEQUENCE [LARGE SCALE GENOMIC DNA]</scope>
    <source>
        <strain evidence="8 9">CJ11</strain>
    </source>
</reference>
<proteinExistence type="inferred from homology"/>
<organism evidence="8 9">
    <name type="scientific">Lysobacter soyae</name>
    <dbReference type="NCBI Taxonomy" id="2764185"/>
    <lineage>
        <taxon>Bacteria</taxon>
        <taxon>Pseudomonadati</taxon>
        <taxon>Pseudomonadota</taxon>
        <taxon>Gammaproteobacteria</taxon>
        <taxon>Lysobacterales</taxon>
        <taxon>Lysobacteraceae</taxon>
        <taxon>Lysobacter</taxon>
    </lineage>
</organism>
<dbReference type="InterPro" id="IPR006543">
    <property type="entry name" value="Histidinol-phos"/>
</dbReference>
<dbReference type="PANTHER" id="PTHR42891:SF1">
    <property type="entry name" value="D-GLYCERO-BETA-D-MANNO-HEPTOSE-1,7-BISPHOSPHATE 7-PHOSPHATASE"/>
    <property type="match status" value="1"/>
</dbReference>
<evidence type="ECO:0000256" key="1">
    <source>
        <dbReference type="ARBA" id="ARBA00004496"/>
    </source>
</evidence>
<evidence type="ECO:0000256" key="6">
    <source>
        <dbReference type="ARBA" id="ARBA00031828"/>
    </source>
</evidence>
<sequence>MTPTPILFVDRDGTLVAEPDDFQIDSFQKLRFVEGCIPALLRLRDAGYEFVMVTNQNGLGTPSFPWETFNPPHNLMMQVFESQGLSFREVLIDCSFAHDPAPTRKPEIGLVTHYVGDPRIDWTRSAMVGDRDTDVQFAGKLGIRGLKLKSQQFGDGLSWAEVADALV</sequence>
<keyword evidence="9" id="KW-1185">Reference proteome</keyword>
<dbReference type="Gene3D" id="3.40.50.1000">
    <property type="entry name" value="HAD superfamily/HAD-like"/>
    <property type="match status" value="1"/>
</dbReference>
<dbReference type="SUPFAM" id="SSF56784">
    <property type="entry name" value="HAD-like"/>
    <property type="match status" value="1"/>
</dbReference>
<evidence type="ECO:0000313" key="9">
    <source>
        <dbReference type="Proteomes" id="UP000824755"/>
    </source>
</evidence>
<dbReference type="NCBIfam" id="TIGR01656">
    <property type="entry name" value="Histidinol-ppas"/>
    <property type="match status" value="1"/>
</dbReference>
<evidence type="ECO:0000256" key="7">
    <source>
        <dbReference type="PIRNR" id="PIRNR004682"/>
    </source>
</evidence>
<dbReference type="InterPro" id="IPR004446">
    <property type="entry name" value="Heptose_bisP_phosphatase"/>
</dbReference>
<evidence type="ECO:0000256" key="2">
    <source>
        <dbReference type="ARBA" id="ARBA00022490"/>
    </source>
</evidence>
<dbReference type="InterPro" id="IPR023214">
    <property type="entry name" value="HAD_sf"/>
</dbReference>
<comment type="subcellular location">
    <subcellularLocation>
        <location evidence="1 7">Cytoplasm</location>
    </subcellularLocation>
</comment>
<evidence type="ECO:0000313" key="8">
    <source>
        <dbReference type="EMBL" id="QYR53142.1"/>
    </source>
</evidence>
<dbReference type="InterPro" id="IPR005954">
    <property type="entry name" value="HisB_N"/>
</dbReference>
<dbReference type="PIRSF" id="PIRSF004682">
    <property type="entry name" value="GmhB"/>
    <property type="match status" value="1"/>
</dbReference>
<dbReference type="EC" id="3.1.3.-" evidence="7"/>
<dbReference type="InterPro" id="IPR036412">
    <property type="entry name" value="HAD-like_sf"/>
</dbReference>
<evidence type="ECO:0000256" key="4">
    <source>
        <dbReference type="ARBA" id="ARBA00022801"/>
    </source>
</evidence>